<reference evidence="7 8" key="1">
    <citation type="journal article" date="2024" name="Commun. Biol.">
        <title>Comparative genomic analysis of thermophilic fungi reveals convergent evolutionary adaptations and gene losses.</title>
        <authorList>
            <person name="Steindorff A.S."/>
            <person name="Aguilar-Pontes M.V."/>
            <person name="Robinson A.J."/>
            <person name="Andreopoulos B."/>
            <person name="LaButti K."/>
            <person name="Kuo A."/>
            <person name="Mondo S."/>
            <person name="Riley R."/>
            <person name="Otillar R."/>
            <person name="Haridas S."/>
            <person name="Lipzen A."/>
            <person name="Grimwood J."/>
            <person name="Schmutz J."/>
            <person name="Clum A."/>
            <person name="Reid I.D."/>
            <person name="Moisan M.C."/>
            <person name="Butler G."/>
            <person name="Nguyen T.T.M."/>
            <person name="Dewar K."/>
            <person name="Conant G."/>
            <person name="Drula E."/>
            <person name="Henrissat B."/>
            <person name="Hansel C."/>
            <person name="Singer S."/>
            <person name="Hutchinson M.I."/>
            <person name="de Vries R.P."/>
            <person name="Natvig D.O."/>
            <person name="Powell A.J."/>
            <person name="Tsang A."/>
            <person name="Grigoriev I.V."/>
        </authorList>
    </citation>
    <scope>NUCLEOTIDE SEQUENCE [LARGE SCALE GENOMIC DNA]</scope>
    <source>
        <strain evidence="7 8">CBS 494.80</strain>
    </source>
</reference>
<evidence type="ECO:0000313" key="7">
    <source>
        <dbReference type="EMBL" id="KAL2062009.1"/>
    </source>
</evidence>
<dbReference type="Gene3D" id="1.20.1250.20">
    <property type="entry name" value="MFS general substrate transporter like domains"/>
    <property type="match status" value="1"/>
</dbReference>
<keyword evidence="2 6" id="KW-0812">Transmembrane</keyword>
<feature type="compositionally biased region" description="Basic and acidic residues" evidence="5">
    <location>
        <begin position="23"/>
        <end position="32"/>
    </location>
</feature>
<feature type="transmembrane region" description="Helical" evidence="6">
    <location>
        <begin position="48"/>
        <end position="72"/>
    </location>
</feature>
<proteinExistence type="predicted"/>
<feature type="region of interest" description="Disordered" evidence="5">
    <location>
        <begin position="1"/>
        <end position="32"/>
    </location>
</feature>
<dbReference type="Pfam" id="PF00083">
    <property type="entry name" value="Sugar_tr"/>
    <property type="match status" value="1"/>
</dbReference>
<sequence length="110" mass="12388">MNNRTSSPVSDSDTAFENAPVDNHTRHAGIEKGSYEDSKVPFMTARTFFMCILVSMGGICFGYDTGQISGFLEMENFLYNFADQREPTLAFTWRRSGLIVGMVWLLILCI</sequence>
<dbReference type="EMBL" id="JAZHXI010000017">
    <property type="protein sequence ID" value="KAL2062009.1"/>
    <property type="molecule type" value="Genomic_DNA"/>
</dbReference>
<evidence type="ECO:0000313" key="8">
    <source>
        <dbReference type="Proteomes" id="UP001595075"/>
    </source>
</evidence>
<evidence type="ECO:0000256" key="1">
    <source>
        <dbReference type="ARBA" id="ARBA00004370"/>
    </source>
</evidence>
<protein>
    <recommendedName>
        <fullName evidence="9">Major facilitator superfamily (MFS) profile domain-containing protein</fullName>
    </recommendedName>
</protein>
<dbReference type="InterPro" id="IPR036259">
    <property type="entry name" value="MFS_trans_sf"/>
</dbReference>
<keyword evidence="4 6" id="KW-0472">Membrane</keyword>
<dbReference type="Proteomes" id="UP001595075">
    <property type="component" value="Unassembled WGS sequence"/>
</dbReference>
<feature type="transmembrane region" description="Helical" evidence="6">
    <location>
        <begin position="92"/>
        <end position="109"/>
    </location>
</feature>
<evidence type="ECO:0000256" key="6">
    <source>
        <dbReference type="SAM" id="Phobius"/>
    </source>
</evidence>
<comment type="caution">
    <text evidence="7">The sequence shown here is derived from an EMBL/GenBank/DDBJ whole genome shotgun (WGS) entry which is preliminary data.</text>
</comment>
<evidence type="ECO:0000256" key="2">
    <source>
        <dbReference type="ARBA" id="ARBA00022692"/>
    </source>
</evidence>
<evidence type="ECO:0008006" key="9">
    <source>
        <dbReference type="Google" id="ProtNLM"/>
    </source>
</evidence>
<dbReference type="InterPro" id="IPR005828">
    <property type="entry name" value="MFS_sugar_transport-like"/>
</dbReference>
<keyword evidence="3 6" id="KW-1133">Transmembrane helix</keyword>
<evidence type="ECO:0000256" key="5">
    <source>
        <dbReference type="SAM" id="MobiDB-lite"/>
    </source>
</evidence>
<gene>
    <name evidence="7" type="ORF">VTL71DRAFT_6275</name>
</gene>
<evidence type="ECO:0000256" key="3">
    <source>
        <dbReference type="ARBA" id="ARBA00022989"/>
    </source>
</evidence>
<name>A0ABR4BWI2_9HELO</name>
<accession>A0ABR4BWI2</accession>
<feature type="compositionally biased region" description="Polar residues" evidence="5">
    <location>
        <begin position="1"/>
        <end position="15"/>
    </location>
</feature>
<evidence type="ECO:0000256" key="4">
    <source>
        <dbReference type="ARBA" id="ARBA00023136"/>
    </source>
</evidence>
<organism evidence="7 8">
    <name type="scientific">Oculimacula yallundae</name>
    <dbReference type="NCBI Taxonomy" id="86028"/>
    <lineage>
        <taxon>Eukaryota</taxon>
        <taxon>Fungi</taxon>
        <taxon>Dikarya</taxon>
        <taxon>Ascomycota</taxon>
        <taxon>Pezizomycotina</taxon>
        <taxon>Leotiomycetes</taxon>
        <taxon>Helotiales</taxon>
        <taxon>Ploettnerulaceae</taxon>
        <taxon>Oculimacula</taxon>
    </lineage>
</organism>
<keyword evidence="8" id="KW-1185">Reference proteome</keyword>
<comment type="subcellular location">
    <subcellularLocation>
        <location evidence="1">Membrane</location>
    </subcellularLocation>
</comment>